<evidence type="ECO:0000256" key="2">
    <source>
        <dbReference type="ARBA" id="ARBA00022741"/>
    </source>
</evidence>
<feature type="region of interest" description="Disordered" evidence="5">
    <location>
        <begin position="205"/>
        <end position="236"/>
    </location>
</feature>
<dbReference type="GO" id="GO:0030983">
    <property type="term" value="F:mismatched DNA binding"/>
    <property type="evidence" value="ECO:0007669"/>
    <property type="project" value="InterPro"/>
</dbReference>
<evidence type="ECO:0000256" key="5">
    <source>
        <dbReference type="SAM" id="MobiDB-lite"/>
    </source>
</evidence>
<dbReference type="InterPro" id="IPR045076">
    <property type="entry name" value="MutS"/>
</dbReference>
<keyword evidence="3" id="KW-0067">ATP-binding</keyword>
<dbReference type="PANTHER" id="PTHR11361:SF20">
    <property type="entry name" value="MUTS PROTEIN HOMOLOG 5"/>
    <property type="match status" value="1"/>
</dbReference>
<reference evidence="7" key="1">
    <citation type="submission" date="2014-11" db="EMBL/GenBank/DDBJ databases">
        <authorList>
            <person name="Otto D Thomas"/>
            <person name="Naeem Raeece"/>
        </authorList>
    </citation>
    <scope>NUCLEOTIDE SEQUENCE</scope>
</reference>
<dbReference type="EMBL" id="CDMZ01003988">
    <property type="protein sequence ID" value="CEM48307.1"/>
    <property type="molecule type" value="Genomic_DNA"/>
</dbReference>
<dbReference type="Pfam" id="PF00488">
    <property type="entry name" value="MutS_V"/>
    <property type="match status" value="1"/>
</dbReference>
<dbReference type="VEuPathDB" id="CryptoDB:Cvel_8769"/>
<dbReference type="GO" id="GO:0005634">
    <property type="term" value="C:nucleus"/>
    <property type="evidence" value="ECO:0007669"/>
    <property type="project" value="TreeGrafter"/>
</dbReference>
<dbReference type="PhylomeDB" id="A0A0G4HV24"/>
<dbReference type="InterPro" id="IPR036187">
    <property type="entry name" value="DNA_mismatch_repair_MutS_sf"/>
</dbReference>
<sequence>MPSNVVFTLKLTSNYNNTDNFLEIITVKELNQLEGRPETTWVPKSAMLCPIPHLGYLIEVELHETLEGAPTGVTDVKRPLPPSTLWDYVFMNETHAYFKSPCCRDLDREFGDLQARILDKEAQICETLQSEVLSVKDDLVEAGDLAAQLDCILTLAKVATEFGWTLPELTERNLILIEEGQHPLVEVLSESPFIPNSIFIEGAESPPRSRLGTDSSVVRQDGGQSASGSSGSPETNCRRLEEKLADLRTRVHVLTVPARSAVIGVCDKVFSRIQTVDSATVHHSAFGIDLKQVSCALRHCTPRSLLLLDEFGKGTSCSDGVGLLSGTLRYLANEALSPKTICTTHFQEIFKQNLLGPSLPLDLKVFTMTIILPDANSADSELTFLHKMEPGCADHSYGEGESGPAFGSGVERASL</sequence>
<feature type="domain" description="DNA mismatch repair proteins mutS family" evidence="6">
    <location>
        <begin position="304"/>
        <end position="320"/>
    </location>
</feature>
<keyword evidence="2" id="KW-0547">Nucleotide-binding</keyword>
<dbReference type="GO" id="GO:0005524">
    <property type="term" value="F:ATP binding"/>
    <property type="evidence" value="ECO:0007669"/>
    <property type="project" value="UniProtKB-KW"/>
</dbReference>
<accession>A0A0G4HV24</accession>
<dbReference type="Gene3D" id="3.40.50.300">
    <property type="entry name" value="P-loop containing nucleotide triphosphate hydrolases"/>
    <property type="match status" value="1"/>
</dbReference>
<dbReference type="SMART" id="SM00534">
    <property type="entry name" value="MUTSac"/>
    <property type="match status" value="1"/>
</dbReference>
<dbReference type="GO" id="GO:0006298">
    <property type="term" value="P:mismatch repair"/>
    <property type="evidence" value="ECO:0007669"/>
    <property type="project" value="InterPro"/>
</dbReference>
<dbReference type="SUPFAM" id="SSF48334">
    <property type="entry name" value="DNA repair protein MutS, domain III"/>
    <property type="match status" value="1"/>
</dbReference>
<organism evidence="7">
    <name type="scientific">Chromera velia CCMP2878</name>
    <dbReference type="NCBI Taxonomy" id="1169474"/>
    <lineage>
        <taxon>Eukaryota</taxon>
        <taxon>Sar</taxon>
        <taxon>Alveolata</taxon>
        <taxon>Colpodellida</taxon>
        <taxon>Chromeraceae</taxon>
        <taxon>Chromera</taxon>
    </lineage>
</organism>
<evidence type="ECO:0000313" key="7">
    <source>
        <dbReference type="EMBL" id="CEM48307.1"/>
    </source>
</evidence>
<evidence type="ECO:0000259" key="6">
    <source>
        <dbReference type="PROSITE" id="PS00486"/>
    </source>
</evidence>
<dbReference type="GO" id="GO:0051026">
    <property type="term" value="P:chiasma assembly"/>
    <property type="evidence" value="ECO:0007669"/>
    <property type="project" value="TreeGrafter"/>
</dbReference>
<evidence type="ECO:0000256" key="1">
    <source>
        <dbReference type="ARBA" id="ARBA00006271"/>
    </source>
</evidence>
<dbReference type="AlphaFoldDB" id="A0A0G4HV24"/>
<evidence type="ECO:0000256" key="3">
    <source>
        <dbReference type="ARBA" id="ARBA00022840"/>
    </source>
</evidence>
<keyword evidence="4" id="KW-0238">DNA-binding</keyword>
<gene>
    <name evidence="7" type="ORF">Cvel_8769</name>
</gene>
<proteinExistence type="inferred from homology"/>
<dbReference type="PANTHER" id="PTHR11361">
    <property type="entry name" value="DNA MISMATCH REPAIR PROTEIN MUTS FAMILY MEMBER"/>
    <property type="match status" value="1"/>
</dbReference>
<comment type="similarity">
    <text evidence="1">Belongs to the DNA mismatch repair MutS family.</text>
</comment>
<feature type="compositionally biased region" description="Low complexity" evidence="5">
    <location>
        <begin position="222"/>
        <end position="232"/>
    </location>
</feature>
<name>A0A0G4HV24_9ALVE</name>
<dbReference type="PROSITE" id="PS00486">
    <property type="entry name" value="DNA_MISMATCH_REPAIR_2"/>
    <property type="match status" value="1"/>
</dbReference>
<evidence type="ECO:0000256" key="4">
    <source>
        <dbReference type="ARBA" id="ARBA00023125"/>
    </source>
</evidence>
<dbReference type="InterPro" id="IPR027417">
    <property type="entry name" value="P-loop_NTPase"/>
</dbReference>
<protein>
    <recommendedName>
        <fullName evidence="6">DNA mismatch repair proteins mutS family domain-containing protein</fullName>
    </recommendedName>
</protein>
<dbReference type="SUPFAM" id="SSF52540">
    <property type="entry name" value="P-loop containing nucleoside triphosphate hydrolases"/>
    <property type="match status" value="1"/>
</dbReference>
<dbReference type="GO" id="GO:0140664">
    <property type="term" value="F:ATP-dependent DNA damage sensor activity"/>
    <property type="evidence" value="ECO:0007669"/>
    <property type="project" value="InterPro"/>
</dbReference>
<dbReference type="InterPro" id="IPR000432">
    <property type="entry name" value="DNA_mismatch_repair_MutS_C"/>
</dbReference>